<sequence length="150" mass="16691">MADERDLERQAVEELLQEAGRGRVRAQTMGPAGWMRCPLRGANKRFLLNTLRTISRPGRSLRPRHSDQSGIQIQEVEQKSKSLQSGEAQHSRSRGRSPSGQHSRGHSRSPVKGSNCSLKSSSPTPKPLDSTKPRYSHPKSRPQGCTDLQE</sequence>
<evidence type="ECO:0000256" key="1">
    <source>
        <dbReference type="SAM" id="MobiDB-lite"/>
    </source>
</evidence>
<dbReference type="GeneTree" id="ENSGT00390000003643"/>
<dbReference type="Proteomes" id="UP000261540">
    <property type="component" value="Unplaced"/>
</dbReference>
<dbReference type="RefSeq" id="XP_072567467.1">
    <property type="nucleotide sequence ID" value="XM_072711366.1"/>
</dbReference>
<dbReference type="Ensembl" id="ENSPKIT00000006363.1">
    <property type="protein sequence ID" value="ENSPKIP00000025626.1"/>
    <property type="gene ID" value="ENSPKIG00000008431.1"/>
</dbReference>
<protein>
    <submittedName>
        <fullName evidence="2">Uncharacterized protein</fullName>
    </submittedName>
</protein>
<feature type="region of interest" description="Disordered" evidence="1">
    <location>
        <begin position="54"/>
        <end position="150"/>
    </location>
</feature>
<reference evidence="2" key="1">
    <citation type="submission" date="2025-08" db="UniProtKB">
        <authorList>
            <consortium name="Ensembl"/>
        </authorList>
    </citation>
    <scope>IDENTIFICATION</scope>
</reference>
<evidence type="ECO:0000313" key="2">
    <source>
        <dbReference type="Ensembl" id="ENSPKIP00000025626.1"/>
    </source>
</evidence>
<reference evidence="2" key="2">
    <citation type="submission" date="2025-09" db="UniProtKB">
        <authorList>
            <consortium name="Ensembl"/>
        </authorList>
    </citation>
    <scope>IDENTIFICATION</scope>
</reference>
<dbReference type="PANTHER" id="PTHR34769">
    <property type="entry name" value="RCG42593, ISOFORM CRA_A"/>
    <property type="match status" value="1"/>
</dbReference>
<dbReference type="InterPro" id="IPR038948">
    <property type="entry name" value="POLR1D-like"/>
</dbReference>
<organism evidence="2 3">
    <name type="scientific">Paramormyrops kingsleyae</name>
    <dbReference type="NCBI Taxonomy" id="1676925"/>
    <lineage>
        <taxon>Eukaryota</taxon>
        <taxon>Metazoa</taxon>
        <taxon>Chordata</taxon>
        <taxon>Craniata</taxon>
        <taxon>Vertebrata</taxon>
        <taxon>Euteleostomi</taxon>
        <taxon>Actinopterygii</taxon>
        <taxon>Neopterygii</taxon>
        <taxon>Teleostei</taxon>
        <taxon>Osteoglossocephala</taxon>
        <taxon>Osteoglossomorpha</taxon>
        <taxon>Osteoglossiformes</taxon>
        <taxon>Mormyridae</taxon>
        <taxon>Paramormyrops</taxon>
    </lineage>
</organism>
<name>A0A3B3S6K6_9TELE</name>
<feature type="compositionally biased region" description="Low complexity" evidence="1">
    <location>
        <begin position="117"/>
        <end position="130"/>
    </location>
</feature>
<dbReference type="GeneID" id="111839085"/>
<dbReference type="AlphaFoldDB" id="A0A3B3S6K6"/>
<proteinExistence type="predicted"/>
<dbReference type="PANTHER" id="PTHR34769:SF1">
    <property type="entry name" value="RNA POLYMERASE I AND III SUBUNIT D"/>
    <property type="match status" value="1"/>
</dbReference>
<dbReference type="STRING" id="1676925.ENSPKIP00000025626"/>
<evidence type="ECO:0000313" key="3">
    <source>
        <dbReference type="Proteomes" id="UP000261540"/>
    </source>
</evidence>
<keyword evidence="3" id="KW-1185">Reference proteome</keyword>
<accession>A0A3B3S6K6</accession>